<accession>A0A7S7NYC2</accession>
<reference evidence="2 3" key="1">
    <citation type="submission" date="2020-10" db="EMBL/GenBank/DDBJ databases">
        <title>Complete genome sequence of Paludibaculum fermentans P105T, a facultatively anaerobic acidobacterium capable of dissimilatory Fe(III) reduction.</title>
        <authorList>
            <person name="Dedysh S.N."/>
            <person name="Beletsky A.V."/>
            <person name="Kulichevskaya I.S."/>
            <person name="Mardanov A.V."/>
            <person name="Ravin N.V."/>
        </authorList>
    </citation>
    <scope>NUCLEOTIDE SEQUENCE [LARGE SCALE GENOMIC DNA]</scope>
    <source>
        <strain evidence="2 3">P105</strain>
    </source>
</reference>
<evidence type="ECO:0000313" key="3">
    <source>
        <dbReference type="Proteomes" id="UP000593892"/>
    </source>
</evidence>
<dbReference type="Proteomes" id="UP000593892">
    <property type="component" value="Chromosome"/>
</dbReference>
<evidence type="ECO:0000259" key="1">
    <source>
        <dbReference type="Pfam" id="PF07728"/>
    </source>
</evidence>
<dbReference type="SUPFAM" id="SSF52540">
    <property type="entry name" value="P-loop containing nucleoside triphosphate hydrolases"/>
    <property type="match status" value="1"/>
</dbReference>
<dbReference type="AlphaFoldDB" id="A0A7S7NYC2"/>
<dbReference type="EMBL" id="CP063849">
    <property type="protein sequence ID" value="QOY92043.1"/>
    <property type="molecule type" value="Genomic_DNA"/>
</dbReference>
<dbReference type="InterPro" id="IPR052934">
    <property type="entry name" value="Methyl-DNA_Rec/Restrict_Enz"/>
</dbReference>
<dbReference type="InterPro" id="IPR027417">
    <property type="entry name" value="P-loop_NTPase"/>
</dbReference>
<dbReference type="PANTHER" id="PTHR37291:SF1">
    <property type="entry name" value="TYPE IV METHYL-DIRECTED RESTRICTION ENZYME ECOKMCRB SUBUNIT"/>
    <property type="match status" value="1"/>
</dbReference>
<proteinExistence type="predicted"/>
<gene>
    <name evidence="2" type="ORF">IRI77_17695</name>
</gene>
<dbReference type="InterPro" id="IPR011704">
    <property type="entry name" value="ATPase_dyneun-rel_AAA"/>
</dbReference>
<dbReference type="Gene3D" id="3.40.50.300">
    <property type="entry name" value="P-loop containing nucleotide triphosphate hydrolases"/>
    <property type="match status" value="1"/>
</dbReference>
<dbReference type="PANTHER" id="PTHR37291">
    <property type="entry name" value="5-METHYLCYTOSINE-SPECIFIC RESTRICTION ENZYME B"/>
    <property type="match status" value="1"/>
</dbReference>
<dbReference type="KEGG" id="pfer:IRI77_17695"/>
<sequence length="489" mass="53965">MAPLVDLIHSETLESWKARNEAALAELFGRRYPKKAKDSVALRAPEMKGNDTNVPYAAYIHPSNADSGAYGGMSFVTFPVEDGPCLVGLVIGTQGLAPDESILGRPGHARKLNAIAKWLNHEFGSGSQVAWAKQDPTRVDIDVPESLRQGWSSYSRVFGRYGRVLYALYKPSSDRQATTSAVAALLDLMFEERGHSPLKEFEAESDGIQSAWFSQLMPKTDENQVVDLLNHRRFVVLQGPPGTGKTRMARRILEGRYAGFGRSIQFHPGTTYENFIGGLAPVHGVEDGGAGLGFRFAPKPGFLIEAAAQAAEKDAPYLLHIDEINRADLGKILGEAIYLFESKQESRREIDLPYDFGAPFHGRLHLPENLHVLGTMNSSDRSIAILDVAVRRRFAFLSLWPSLAVVEEHGCKTMSDAFKDLLSIFVEHAPDEALALVPGHSYFLDKDEAQARVSLRTSLAPLLDEYLAQGYVSGFAESIRGYMQWLESL</sequence>
<keyword evidence="3" id="KW-1185">Reference proteome</keyword>
<protein>
    <submittedName>
        <fullName evidence="2">AAA family ATPase</fullName>
    </submittedName>
</protein>
<name>A0A7S7NYC2_PALFE</name>
<dbReference type="Pfam" id="PF07728">
    <property type="entry name" value="AAA_5"/>
    <property type="match status" value="1"/>
</dbReference>
<evidence type="ECO:0000313" key="2">
    <source>
        <dbReference type="EMBL" id="QOY92043.1"/>
    </source>
</evidence>
<dbReference type="GO" id="GO:0016887">
    <property type="term" value="F:ATP hydrolysis activity"/>
    <property type="evidence" value="ECO:0007669"/>
    <property type="project" value="InterPro"/>
</dbReference>
<organism evidence="2 3">
    <name type="scientific">Paludibaculum fermentans</name>
    <dbReference type="NCBI Taxonomy" id="1473598"/>
    <lineage>
        <taxon>Bacteria</taxon>
        <taxon>Pseudomonadati</taxon>
        <taxon>Acidobacteriota</taxon>
        <taxon>Terriglobia</taxon>
        <taxon>Bryobacterales</taxon>
        <taxon>Bryobacteraceae</taxon>
        <taxon>Paludibaculum</taxon>
    </lineage>
</organism>
<feature type="domain" description="ATPase dynein-related AAA" evidence="1">
    <location>
        <begin position="235"/>
        <end position="394"/>
    </location>
</feature>
<dbReference type="GO" id="GO:0005524">
    <property type="term" value="F:ATP binding"/>
    <property type="evidence" value="ECO:0007669"/>
    <property type="project" value="InterPro"/>
</dbReference>